<evidence type="ECO:0000313" key="4">
    <source>
        <dbReference type="Proteomes" id="UP000177583"/>
    </source>
</evidence>
<comment type="similarity">
    <text evidence="1">Belongs to the UPF0045 family.</text>
</comment>
<evidence type="ECO:0000256" key="1">
    <source>
        <dbReference type="ARBA" id="ARBA00010272"/>
    </source>
</evidence>
<dbReference type="PANTHER" id="PTHR33777">
    <property type="entry name" value="UPF0045 PROTEIN ECM15"/>
    <property type="match status" value="1"/>
</dbReference>
<dbReference type="NCBIfam" id="TIGR00106">
    <property type="entry name" value="MTH1187 family thiamine-binding protein"/>
    <property type="match status" value="1"/>
</dbReference>
<dbReference type="InterPro" id="IPR029756">
    <property type="entry name" value="MTH1187/YkoF-like"/>
</dbReference>
<evidence type="ECO:0000313" key="3">
    <source>
        <dbReference type="EMBL" id="OGH03967.1"/>
    </source>
</evidence>
<dbReference type="PANTHER" id="PTHR33777:SF1">
    <property type="entry name" value="UPF0045 PROTEIN ECM15"/>
    <property type="match status" value="1"/>
</dbReference>
<dbReference type="Proteomes" id="UP000177583">
    <property type="component" value="Unassembled WGS sequence"/>
</dbReference>
<gene>
    <name evidence="3" type="ORF">A2557_11110</name>
</gene>
<accession>A0A1F6H0N4</accession>
<protein>
    <recommendedName>
        <fullName evidence="2">Thiamine-binding protein domain-containing protein</fullName>
    </recommendedName>
</protein>
<organism evidence="3 4">
    <name type="scientific">Candidatus Lambdaproteobacteria bacterium RIFOXYD2_FULL_56_26</name>
    <dbReference type="NCBI Taxonomy" id="1817773"/>
    <lineage>
        <taxon>Bacteria</taxon>
        <taxon>Pseudomonadati</taxon>
        <taxon>Pseudomonadota</taxon>
        <taxon>Candidatus Lambdaproteobacteria</taxon>
    </lineage>
</organism>
<dbReference type="SUPFAM" id="SSF89957">
    <property type="entry name" value="MTH1187/YkoF-like"/>
    <property type="match status" value="1"/>
</dbReference>
<feature type="domain" description="Thiamine-binding protein" evidence="2">
    <location>
        <begin position="5"/>
        <end position="93"/>
    </location>
</feature>
<name>A0A1F6H0N4_9PROT</name>
<dbReference type="InterPro" id="IPR051614">
    <property type="entry name" value="UPF0045_domain"/>
</dbReference>
<reference evidence="3 4" key="1">
    <citation type="journal article" date="2016" name="Nat. Commun.">
        <title>Thousands of microbial genomes shed light on interconnected biogeochemical processes in an aquifer system.</title>
        <authorList>
            <person name="Anantharaman K."/>
            <person name="Brown C.T."/>
            <person name="Hug L.A."/>
            <person name="Sharon I."/>
            <person name="Castelle C.J."/>
            <person name="Probst A.J."/>
            <person name="Thomas B.C."/>
            <person name="Singh A."/>
            <person name="Wilkins M.J."/>
            <person name="Karaoz U."/>
            <person name="Brodie E.L."/>
            <person name="Williams K.H."/>
            <person name="Hubbard S.S."/>
            <person name="Banfield J.F."/>
        </authorList>
    </citation>
    <scope>NUCLEOTIDE SEQUENCE [LARGE SCALE GENOMIC DNA]</scope>
</reference>
<dbReference type="Pfam" id="PF01910">
    <property type="entry name" value="Thiamine_BP"/>
    <property type="match status" value="1"/>
</dbReference>
<dbReference type="AlphaFoldDB" id="A0A1F6H0N4"/>
<proteinExistence type="inferred from homology"/>
<dbReference type="EMBL" id="MFNF01000008">
    <property type="protein sequence ID" value="OGH03967.1"/>
    <property type="molecule type" value="Genomic_DNA"/>
</dbReference>
<dbReference type="InterPro" id="IPR002767">
    <property type="entry name" value="Thiamine_BP"/>
</dbReference>
<dbReference type="Gene3D" id="3.30.70.930">
    <property type="match status" value="1"/>
</dbReference>
<comment type="caution">
    <text evidence="3">The sequence shown here is derived from an EMBL/GenBank/DDBJ whole genome shotgun (WGS) entry which is preliminary data.</text>
</comment>
<evidence type="ECO:0000259" key="2">
    <source>
        <dbReference type="Pfam" id="PF01910"/>
    </source>
</evidence>
<sequence length="103" mass="11438">MSVLVEFSLSPMDKGESVSKEVSRSLEIIDKSGLPYRLGPMGTTLEGEWDEVMAVLKACYETMAKDCRRITGTVKIDARTGQTGRLQNKTQKLESLLKKDLAQ</sequence>
<dbReference type="GO" id="GO:0005829">
    <property type="term" value="C:cytosol"/>
    <property type="evidence" value="ECO:0007669"/>
    <property type="project" value="TreeGrafter"/>
</dbReference>